<keyword evidence="1" id="KW-0732">Signal</keyword>
<comment type="caution">
    <text evidence="3">The sequence shown here is derived from an EMBL/GenBank/DDBJ whole genome shotgun (WGS) entry which is preliminary data.</text>
</comment>
<feature type="chain" id="PRO_5001801365" description="Outer membrane protein beta-barrel domain-containing protein" evidence="1">
    <location>
        <begin position="20"/>
        <end position="194"/>
    </location>
</feature>
<feature type="signal peptide" evidence="1">
    <location>
        <begin position="1"/>
        <end position="19"/>
    </location>
</feature>
<keyword evidence="4" id="KW-1185">Reference proteome</keyword>
<evidence type="ECO:0000313" key="4">
    <source>
        <dbReference type="Proteomes" id="UP000028715"/>
    </source>
</evidence>
<gene>
    <name evidence="3" type="ORF">IW19_05630</name>
</gene>
<evidence type="ECO:0000256" key="1">
    <source>
        <dbReference type="SAM" id="SignalP"/>
    </source>
</evidence>
<evidence type="ECO:0000259" key="2">
    <source>
        <dbReference type="Pfam" id="PF13568"/>
    </source>
</evidence>
<dbReference type="eggNOG" id="COG3637">
    <property type="taxonomic scope" value="Bacteria"/>
</dbReference>
<name>A0A085ZKS5_9FLAO</name>
<reference evidence="3 4" key="1">
    <citation type="submission" date="2014-07" db="EMBL/GenBank/DDBJ databases">
        <title>Genome of Flavobacterium reichenbachii LMG 25512.</title>
        <authorList>
            <person name="Stropko S.J."/>
            <person name="Pipes S.E."/>
            <person name="Newman J.D."/>
        </authorList>
    </citation>
    <scope>NUCLEOTIDE SEQUENCE [LARGE SCALE GENOMIC DNA]</scope>
    <source>
        <strain evidence="3 4">LMG 25512</strain>
    </source>
</reference>
<dbReference type="SUPFAM" id="SSF56925">
    <property type="entry name" value="OMPA-like"/>
    <property type="match status" value="1"/>
</dbReference>
<sequence>MRKIILSALAVMAFGLTNAQSTKFGVKGGLNLSNIVGGDVENTNSLVGFHVGGFAEIKIADKFAIQPELLYSAQGTKIDGGPVFGDFDVKLDYLNIPVLAKYYIVEKFSVEAGPQLGILLSAKSDGDDVKDSFKSVDFGFNIGAGFHFTENLSINLRYTIGLSPLAEDADIDDEEEYYDSAKNSNLALSLAYKF</sequence>
<dbReference type="InterPro" id="IPR025665">
    <property type="entry name" value="Beta-barrel_OMP_2"/>
</dbReference>
<dbReference type="EMBL" id="JPRL01000001">
    <property type="protein sequence ID" value="KFF05039.1"/>
    <property type="molecule type" value="Genomic_DNA"/>
</dbReference>
<dbReference type="Gene3D" id="2.40.160.20">
    <property type="match status" value="1"/>
</dbReference>
<feature type="domain" description="Outer membrane protein beta-barrel" evidence="2">
    <location>
        <begin position="18"/>
        <end position="165"/>
    </location>
</feature>
<dbReference type="OrthoDB" id="947434at2"/>
<dbReference type="InterPro" id="IPR011250">
    <property type="entry name" value="OMP/PagP_B-barrel"/>
</dbReference>
<dbReference type="Proteomes" id="UP000028715">
    <property type="component" value="Unassembled WGS sequence"/>
</dbReference>
<dbReference type="RefSeq" id="WP_035682058.1">
    <property type="nucleotide sequence ID" value="NZ_JPRL01000001.1"/>
</dbReference>
<accession>A0A085ZKS5</accession>
<evidence type="ECO:0000313" key="3">
    <source>
        <dbReference type="EMBL" id="KFF05039.1"/>
    </source>
</evidence>
<dbReference type="AlphaFoldDB" id="A0A085ZKS5"/>
<proteinExistence type="predicted"/>
<dbReference type="Pfam" id="PF13568">
    <property type="entry name" value="OMP_b-brl_2"/>
    <property type="match status" value="1"/>
</dbReference>
<dbReference type="STRING" id="362418.IW19_05630"/>
<organism evidence="3 4">
    <name type="scientific">Flavobacterium reichenbachii</name>
    <dbReference type="NCBI Taxonomy" id="362418"/>
    <lineage>
        <taxon>Bacteria</taxon>
        <taxon>Pseudomonadati</taxon>
        <taxon>Bacteroidota</taxon>
        <taxon>Flavobacteriia</taxon>
        <taxon>Flavobacteriales</taxon>
        <taxon>Flavobacteriaceae</taxon>
        <taxon>Flavobacterium</taxon>
    </lineage>
</organism>
<protein>
    <recommendedName>
        <fullName evidence="2">Outer membrane protein beta-barrel domain-containing protein</fullName>
    </recommendedName>
</protein>